<feature type="domain" description="EF-hand" evidence="4">
    <location>
        <begin position="96"/>
        <end position="131"/>
    </location>
</feature>
<organism evidence="5 6">
    <name type="scientific">Euplotes crassus</name>
    <dbReference type="NCBI Taxonomy" id="5936"/>
    <lineage>
        <taxon>Eukaryota</taxon>
        <taxon>Sar</taxon>
        <taxon>Alveolata</taxon>
        <taxon>Ciliophora</taxon>
        <taxon>Intramacronucleata</taxon>
        <taxon>Spirotrichea</taxon>
        <taxon>Hypotrichia</taxon>
        <taxon>Euplotida</taxon>
        <taxon>Euplotidae</taxon>
        <taxon>Moneuplotes</taxon>
    </lineage>
</organism>
<dbReference type="Proteomes" id="UP001295684">
    <property type="component" value="Unassembled WGS sequence"/>
</dbReference>
<dbReference type="PROSITE" id="PS00018">
    <property type="entry name" value="EF_HAND_1"/>
    <property type="match status" value="3"/>
</dbReference>
<dbReference type="PROSITE" id="PS50222">
    <property type="entry name" value="EF_HAND_2"/>
    <property type="match status" value="3"/>
</dbReference>
<dbReference type="SMART" id="SM00054">
    <property type="entry name" value="EFh"/>
    <property type="match status" value="4"/>
</dbReference>
<evidence type="ECO:0000256" key="2">
    <source>
        <dbReference type="ARBA" id="ARBA00022737"/>
    </source>
</evidence>
<keyword evidence="3" id="KW-0106">Calcium</keyword>
<name>A0AAD1XZW3_EUPCR</name>
<feature type="domain" description="EF-hand" evidence="4">
    <location>
        <begin position="60"/>
        <end position="95"/>
    </location>
</feature>
<dbReference type="PANTHER" id="PTHR34524">
    <property type="entry name" value="CALCYPHOSIN"/>
    <property type="match status" value="1"/>
</dbReference>
<dbReference type="SUPFAM" id="SSF47473">
    <property type="entry name" value="EF-hand"/>
    <property type="match status" value="1"/>
</dbReference>
<keyword evidence="6" id="KW-1185">Reference proteome</keyword>
<accession>A0AAD1XZW3</accession>
<sequence length="193" mass="21881">MASEEVKEVLEKVRETLKARGARTIAGLGRTFRALDSYDGNKKVDKEEFVVGLRENGVDLTQDEADALMGHFDIDGDGHVCFDEFLVGIRGRLNENREPIVHEAFAKFDKDSSGEIAIEDIKGVYNTDFHPDKQSGEKTDEEIFQDFLSSFGDKNDDGIITKDEWIEYYSAVSSNIDDDDHFNLMMKNAWQLD</sequence>
<dbReference type="InterPro" id="IPR018247">
    <property type="entry name" value="EF_Hand_1_Ca_BS"/>
</dbReference>
<dbReference type="Gene3D" id="1.10.238.10">
    <property type="entry name" value="EF-hand"/>
    <property type="match status" value="2"/>
</dbReference>
<dbReference type="Pfam" id="PF13499">
    <property type="entry name" value="EF-hand_7"/>
    <property type="match status" value="1"/>
</dbReference>
<comment type="caution">
    <text evidence="5">The sequence shown here is derived from an EMBL/GenBank/DDBJ whole genome shotgun (WGS) entry which is preliminary data.</text>
</comment>
<gene>
    <name evidence="5" type="ORF">ECRASSUSDP1_LOCUS23164</name>
</gene>
<evidence type="ECO:0000313" key="6">
    <source>
        <dbReference type="Proteomes" id="UP001295684"/>
    </source>
</evidence>
<evidence type="ECO:0000256" key="3">
    <source>
        <dbReference type="ARBA" id="ARBA00022837"/>
    </source>
</evidence>
<dbReference type="InterPro" id="IPR011992">
    <property type="entry name" value="EF-hand-dom_pair"/>
</dbReference>
<dbReference type="InterPro" id="IPR051581">
    <property type="entry name" value="Ca-bind"/>
</dbReference>
<dbReference type="PANTHER" id="PTHR34524:SF6">
    <property type="entry name" value="CALCYPHOSINE LIKE"/>
    <property type="match status" value="1"/>
</dbReference>
<feature type="domain" description="EF-hand" evidence="4">
    <location>
        <begin position="153"/>
        <end position="175"/>
    </location>
</feature>
<keyword evidence="2" id="KW-0677">Repeat</keyword>
<dbReference type="CDD" id="cd00051">
    <property type="entry name" value="EFh"/>
    <property type="match status" value="1"/>
</dbReference>
<proteinExistence type="predicted"/>
<keyword evidence="1" id="KW-0479">Metal-binding</keyword>
<evidence type="ECO:0000256" key="1">
    <source>
        <dbReference type="ARBA" id="ARBA00022723"/>
    </source>
</evidence>
<evidence type="ECO:0000259" key="4">
    <source>
        <dbReference type="PROSITE" id="PS50222"/>
    </source>
</evidence>
<dbReference type="AlphaFoldDB" id="A0AAD1XZW3"/>
<dbReference type="EMBL" id="CAMPGE010023813">
    <property type="protein sequence ID" value="CAI2381706.1"/>
    <property type="molecule type" value="Genomic_DNA"/>
</dbReference>
<protein>
    <recommendedName>
        <fullName evidence="4">EF-hand domain-containing protein</fullName>
    </recommendedName>
</protein>
<evidence type="ECO:0000313" key="5">
    <source>
        <dbReference type="EMBL" id="CAI2381706.1"/>
    </source>
</evidence>
<dbReference type="InterPro" id="IPR002048">
    <property type="entry name" value="EF_hand_dom"/>
</dbReference>
<dbReference type="GO" id="GO:0005509">
    <property type="term" value="F:calcium ion binding"/>
    <property type="evidence" value="ECO:0007669"/>
    <property type="project" value="InterPro"/>
</dbReference>
<reference evidence="5" key="1">
    <citation type="submission" date="2023-07" db="EMBL/GenBank/DDBJ databases">
        <authorList>
            <consortium name="AG Swart"/>
            <person name="Singh M."/>
            <person name="Singh A."/>
            <person name="Seah K."/>
            <person name="Emmerich C."/>
        </authorList>
    </citation>
    <scope>NUCLEOTIDE SEQUENCE</scope>
    <source>
        <strain evidence="5">DP1</strain>
    </source>
</reference>